<dbReference type="Proteomes" id="UP001500928">
    <property type="component" value="Unassembled WGS sequence"/>
</dbReference>
<name>A0ABP9CD14_9PSEU</name>
<comment type="similarity">
    <text evidence="6">Belongs to the FtsA/MreB family.</text>
</comment>
<evidence type="ECO:0000256" key="2">
    <source>
        <dbReference type="ARBA" id="ARBA00022490"/>
    </source>
</evidence>
<dbReference type="EMBL" id="BAABHO010000061">
    <property type="protein sequence ID" value="GAA4808297.1"/>
    <property type="molecule type" value="Genomic_DNA"/>
</dbReference>
<dbReference type="PANTHER" id="PTHR42749">
    <property type="entry name" value="CELL SHAPE-DETERMINING PROTEIN MREB"/>
    <property type="match status" value="1"/>
</dbReference>
<accession>A0ABP9CD14</accession>
<dbReference type="Pfam" id="PF06723">
    <property type="entry name" value="MreB_Mbl"/>
    <property type="match status" value="1"/>
</dbReference>
<keyword evidence="3" id="KW-0547">Nucleotide-binding</keyword>
<organism evidence="7 8">
    <name type="scientific">Actinomycetospora chlora</name>
    <dbReference type="NCBI Taxonomy" id="663608"/>
    <lineage>
        <taxon>Bacteria</taxon>
        <taxon>Bacillati</taxon>
        <taxon>Actinomycetota</taxon>
        <taxon>Actinomycetes</taxon>
        <taxon>Pseudonocardiales</taxon>
        <taxon>Pseudonocardiaceae</taxon>
        <taxon>Actinomycetospora</taxon>
    </lineage>
</organism>
<gene>
    <name evidence="7" type="ORF">GCM10023200_52590</name>
</gene>
<comment type="caution">
    <text evidence="7">The sequence shown here is derived from an EMBL/GenBank/DDBJ whole genome shotgun (WGS) entry which is preliminary data.</text>
</comment>
<dbReference type="InterPro" id="IPR056546">
    <property type="entry name" value="MreB_MamK-like"/>
</dbReference>
<evidence type="ECO:0000313" key="7">
    <source>
        <dbReference type="EMBL" id="GAA4808297.1"/>
    </source>
</evidence>
<dbReference type="InterPro" id="IPR004753">
    <property type="entry name" value="MreB"/>
</dbReference>
<dbReference type="RefSeq" id="WP_345423022.1">
    <property type="nucleotide sequence ID" value="NZ_BAABHO010000061.1"/>
</dbReference>
<dbReference type="InterPro" id="IPR043129">
    <property type="entry name" value="ATPase_NBD"/>
</dbReference>
<evidence type="ECO:0000256" key="6">
    <source>
        <dbReference type="ARBA" id="ARBA00023458"/>
    </source>
</evidence>
<keyword evidence="4" id="KW-0067">ATP-binding</keyword>
<evidence type="ECO:0000313" key="8">
    <source>
        <dbReference type="Proteomes" id="UP001500928"/>
    </source>
</evidence>
<evidence type="ECO:0000256" key="1">
    <source>
        <dbReference type="ARBA" id="ARBA00004496"/>
    </source>
</evidence>
<reference evidence="8" key="1">
    <citation type="journal article" date="2019" name="Int. J. Syst. Evol. Microbiol.">
        <title>The Global Catalogue of Microorganisms (GCM) 10K type strain sequencing project: providing services to taxonomists for standard genome sequencing and annotation.</title>
        <authorList>
            <consortium name="The Broad Institute Genomics Platform"/>
            <consortium name="The Broad Institute Genome Sequencing Center for Infectious Disease"/>
            <person name="Wu L."/>
            <person name="Ma J."/>
        </authorList>
    </citation>
    <scope>NUCLEOTIDE SEQUENCE [LARGE SCALE GENOMIC DNA]</scope>
    <source>
        <strain evidence="8">JCM 17979</strain>
    </source>
</reference>
<keyword evidence="8" id="KW-1185">Reference proteome</keyword>
<evidence type="ECO:0000256" key="3">
    <source>
        <dbReference type="ARBA" id="ARBA00022741"/>
    </source>
</evidence>
<dbReference type="PRINTS" id="PR01652">
    <property type="entry name" value="SHAPEPROTEIN"/>
</dbReference>
<comment type="subcellular location">
    <subcellularLocation>
        <location evidence="1">Cytoplasm</location>
    </subcellularLocation>
</comment>
<dbReference type="Gene3D" id="3.30.420.40">
    <property type="match status" value="2"/>
</dbReference>
<evidence type="ECO:0000256" key="5">
    <source>
        <dbReference type="ARBA" id="ARBA00022960"/>
    </source>
</evidence>
<protein>
    <submittedName>
        <fullName evidence="7">Rod shape-determining protein</fullName>
    </submittedName>
</protein>
<keyword evidence="5" id="KW-0133">Cell shape</keyword>
<proteinExistence type="inferred from homology"/>
<dbReference type="PANTHER" id="PTHR42749:SF1">
    <property type="entry name" value="CELL SHAPE-DETERMINING PROTEIN MREB"/>
    <property type="match status" value="1"/>
</dbReference>
<dbReference type="SUPFAM" id="SSF53067">
    <property type="entry name" value="Actin-like ATPase domain"/>
    <property type="match status" value="2"/>
</dbReference>
<evidence type="ECO:0000256" key="4">
    <source>
        <dbReference type="ARBA" id="ARBA00022840"/>
    </source>
</evidence>
<keyword evidence="2" id="KW-0963">Cytoplasm</keyword>
<sequence length="326" mass="33783">MGAIGIDLGTGTTVVCHPREGVVHDAPSLLVEWPSRRGRELLIGDAAAALDGRTPPGARVGHPVRDGAVTDLGLVRLYLRELLRATAHGRWHVRRPHAVLSCSVDATPLERRALRESAEEAGCGRADLLPAPLAAALGCGLDLGDPRVQAVVDVGAGTAEIAVFCHGVVLARRSCRHAGDEMTAALRAHLREQHGVLLSTSVVDALKTAASSAREPLAAEGRDAATGRPRVVPVEVAEIEAVLAPTVRRAGAALGDCLDDLPVAGVPDLLAGGVVLVGGASLAPRWREELETALGLPVKVPERPRTCVAEGLALAGGRPELRSLPA</sequence>